<reference evidence="10 11" key="1">
    <citation type="journal article" date="2015" name="J. Microbiol.">
        <title>Sphingosinicella ginsenosidimutans sp. nov., with ginsenoside converting activity.</title>
        <authorList>
            <person name="Kim J.K."/>
            <person name="Kang M.S."/>
            <person name="Park S.C."/>
            <person name="Kim K.M."/>
            <person name="Choi K."/>
            <person name="Yoon M.H."/>
            <person name="Im W.T."/>
        </authorList>
    </citation>
    <scope>NUCLEOTIDE SEQUENCE [LARGE SCALE GENOMIC DNA]</scope>
    <source>
        <strain evidence="10 11">BS-11</strain>
    </source>
</reference>
<dbReference type="GO" id="GO:0044780">
    <property type="term" value="P:bacterial-type flagellum assembly"/>
    <property type="evidence" value="ECO:0007669"/>
    <property type="project" value="InterPro"/>
</dbReference>
<sequence length="466" mass="48220">MVRRRHAARRRQQWSTFVSDLLAIGSSGLSAYRNALSAVGENVANADTPGYSRRTVRMQAVDATGSMPFYKDQVVFGGVETVGVQRAWDEFKAAEARQADSAAGRADTRQQWLGAVESALDDGPTGVGSTLTRFFASATTLAGDPGDPLKRSQMLTALEDTTRAFRSTADSLSRVSDGIASAAKLDVDSVNASLAALYNLNGTIRTASPGSSARASLEDQRDQLIDQLSQKLDITATINGDGTVSLNSASASGVSLLQGTGPGFVTMNRATDGRLAFTLSIGGSTTPLPVGSGTLSGYADTASQTADRRAQLDALGADFVATINDWQAGGIDANGNPGADLLSQAGGATTMQIAVADPALIAAAGTDGTANGNLIALDGVRASAGLEDRWGGIVSQNAQVLASAKSEAAAADSWRDFSKAALDGVSGVDLDREAADLLRYQQAYSASARIIQVARETVQSLFDALR</sequence>
<dbReference type="PANTHER" id="PTHR30033:SF1">
    <property type="entry name" value="FLAGELLAR HOOK-ASSOCIATED PROTEIN 1"/>
    <property type="match status" value="1"/>
</dbReference>
<comment type="subcellular location">
    <subcellularLocation>
        <location evidence="1">Bacterial flagellum basal body</location>
    </subcellularLocation>
    <subcellularLocation>
        <location evidence="2">Secreted</location>
    </subcellularLocation>
</comment>
<dbReference type="InterPro" id="IPR002371">
    <property type="entry name" value="FlgK"/>
</dbReference>
<dbReference type="InterPro" id="IPR010930">
    <property type="entry name" value="Flg_bb/hook_C_dom"/>
</dbReference>
<dbReference type="InterPro" id="IPR053927">
    <property type="entry name" value="FlgK_helical"/>
</dbReference>
<keyword evidence="10" id="KW-0969">Cilium</keyword>
<dbReference type="SUPFAM" id="SSF64518">
    <property type="entry name" value="Phase 1 flagellin"/>
    <property type="match status" value="1"/>
</dbReference>
<evidence type="ECO:0000313" key="10">
    <source>
        <dbReference type="EMBL" id="TXC63818.1"/>
    </source>
</evidence>
<dbReference type="Pfam" id="PF22638">
    <property type="entry name" value="FlgK_D1"/>
    <property type="match status" value="1"/>
</dbReference>
<evidence type="ECO:0000256" key="4">
    <source>
        <dbReference type="ARBA" id="ARBA00016244"/>
    </source>
</evidence>
<proteinExistence type="inferred from homology"/>
<evidence type="ECO:0000259" key="7">
    <source>
        <dbReference type="Pfam" id="PF00460"/>
    </source>
</evidence>
<dbReference type="GO" id="GO:0009425">
    <property type="term" value="C:bacterial-type flagellum basal body"/>
    <property type="evidence" value="ECO:0007669"/>
    <property type="project" value="UniProtKB-SubCell"/>
</dbReference>
<keyword evidence="11" id="KW-1185">Reference proteome</keyword>
<evidence type="ECO:0000256" key="3">
    <source>
        <dbReference type="ARBA" id="ARBA00009677"/>
    </source>
</evidence>
<accession>A0A5C6TVT0</accession>
<evidence type="ECO:0000259" key="9">
    <source>
        <dbReference type="Pfam" id="PF22638"/>
    </source>
</evidence>
<dbReference type="InterPro" id="IPR019776">
    <property type="entry name" value="Flagellar_basal_body_rod_CS"/>
</dbReference>
<keyword evidence="5" id="KW-0964">Secreted</keyword>
<dbReference type="GO" id="GO:0005198">
    <property type="term" value="F:structural molecule activity"/>
    <property type="evidence" value="ECO:0007669"/>
    <property type="project" value="InterPro"/>
</dbReference>
<dbReference type="GO" id="GO:0005576">
    <property type="term" value="C:extracellular region"/>
    <property type="evidence" value="ECO:0007669"/>
    <property type="project" value="UniProtKB-SubCell"/>
</dbReference>
<dbReference type="NCBIfam" id="TIGR02492">
    <property type="entry name" value="flgK_ends"/>
    <property type="match status" value="1"/>
</dbReference>
<comment type="caution">
    <text evidence="10">The sequence shown here is derived from an EMBL/GenBank/DDBJ whole genome shotgun (WGS) entry which is preliminary data.</text>
</comment>
<dbReference type="Pfam" id="PF00460">
    <property type="entry name" value="Flg_bb_rod"/>
    <property type="match status" value="1"/>
</dbReference>
<dbReference type="Proteomes" id="UP000321249">
    <property type="component" value="Unassembled WGS sequence"/>
</dbReference>
<dbReference type="EMBL" id="VOQQ01000001">
    <property type="protein sequence ID" value="TXC63818.1"/>
    <property type="molecule type" value="Genomic_DNA"/>
</dbReference>
<name>A0A5C6TVT0_9SPHN</name>
<feature type="domain" description="Flagellar hook-associated protein FlgK helical" evidence="9">
    <location>
        <begin position="114"/>
        <end position="341"/>
    </location>
</feature>
<evidence type="ECO:0000256" key="5">
    <source>
        <dbReference type="ARBA" id="ARBA00022525"/>
    </source>
</evidence>
<dbReference type="PROSITE" id="PS00588">
    <property type="entry name" value="FLAGELLA_BB_ROD"/>
    <property type="match status" value="1"/>
</dbReference>
<keyword evidence="6" id="KW-0975">Bacterial flagellum</keyword>
<feature type="domain" description="Flagellar basal-body/hook protein C-terminal" evidence="8">
    <location>
        <begin position="426"/>
        <end position="461"/>
    </location>
</feature>
<dbReference type="Pfam" id="PF06429">
    <property type="entry name" value="Flg_bbr_C"/>
    <property type="match status" value="1"/>
</dbReference>
<dbReference type="PANTHER" id="PTHR30033">
    <property type="entry name" value="FLAGELLAR HOOK-ASSOCIATED PROTEIN 1"/>
    <property type="match status" value="1"/>
</dbReference>
<organism evidence="10 11">
    <name type="scientific">Allosphingosinicella ginsenosidimutans</name>
    <dbReference type="NCBI Taxonomy" id="1176539"/>
    <lineage>
        <taxon>Bacteria</taxon>
        <taxon>Pseudomonadati</taxon>
        <taxon>Pseudomonadota</taxon>
        <taxon>Alphaproteobacteria</taxon>
        <taxon>Sphingomonadales</taxon>
        <taxon>Sphingomonadaceae</taxon>
        <taxon>Allosphingosinicella</taxon>
    </lineage>
</organism>
<dbReference type="InterPro" id="IPR001444">
    <property type="entry name" value="Flag_bb_rod_N"/>
</dbReference>
<evidence type="ECO:0000256" key="6">
    <source>
        <dbReference type="ARBA" id="ARBA00023143"/>
    </source>
</evidence>
<protein>
    <recommendedName>
        <fullName evidence="4">Flagellar hook-associated protein 1</fullName>
    </recommendedName>
</protein>
<keyword evidence="10" id="KW-0282">Flagellum</keyword>
<evidence type="ECO:0000259" key="8">
    <source>
        <dbReference type="Pfam" id="PF06429"/>
    </source>
</evidence>
<evidence type="ECO:0000256" key="2">
    <source>
        <dbReference type="ARBA" id="ARBA00004613"/>
    </source>
</evidence>
<keyword evidence="10" id="KW-0966">Cell projection</keyword>
<dbReference type="GO" id="GO:0009424">
    <property type="term" value="C:bacterial-type flagellum hook"/>
    <property type="evidence" value="ECO:0007669"/>
    <property type="project" value="InterPro"/>
</dbReference>
<comment type="similarity">
    <text evidence="3">Belongs to the flagella basal body rod proteins family.</text>
</comment>
<dbReference type="AlphaFoldDB" id="A0A5C6TVT0"/>
<evidence type="ECO:0000313" key="11">
    <source>
        <dbReference type="Proteomes" id="UP000321249"/>
    </source>
</evidence>
<evidence type="ECO:0000256" key="1">
    <source>
        <dbReference type="ARBA" id="ARBA00004117"/>
    </source>
</evidence>
<feature type="domain" description="Flagellar basal body rod protein N-terminal" evidence="7">
    <location>
        <begin position="24"/>
        <end position="51"/>
    </location>
</feature>
<gene>
    <name evidence="10" type="primary">flgK</name>
    <name evidence="10" type="ORF">FRZ32_09185</name>
</gene>